<keyword evidence="3" id="KW-1185">Reference proteome</keyword>
<feature type="compositionally biased region" description="Polar residues" evidence="1">
    <location>
        <begin position="685"/>
        <end position="694"/>
    </location>
</feature>
<dbReference type="Proteomes" id="UP001623349">
    <property type="component" value="Unassembled WGS sequence"/>
</dbReference>
<feature type="compositionally biased region" description="Polar residues" evidence="1">
    <location>
        <begin position="339"/>
        <end position="348"/>
    </location>
</feature>
<reference evidence="2 3" key="1">
    <citation type="submission" date="2024-08" db="EMBL/GenBank/DDBJ databases">
        <title>The draft genome of Apodemus speciosus.</title>
        <authorList>
            <person name="Nabeshima K."/>
            <person name="Suzuki S."/>
            <person name="Onuma M."/>
        </authorList>
    </citation>
    <scope>NUCLEOTIDE SEQUENCE [LARGE SCALE GENOMIC DNA]</scope>
    <source>
        <strain evidence="2">IB14-021</strain>
    </source>
</reference>
<feature type="compositionally biased region" description="Basic and acidic residues" evidence="1">
    <location>
        <begin position="737"/>
        <end position="748"/>
    </location>
</feature>
<organism evidence="2 3">
    <name type="scientific">Apodemus speciosus</name>
    <name type="common">Large Japanese field mouse</name>
    <dbReference type="NCBI Taxonomy" id="105296"/>
    <lineage>
        <taxon>Eukaryota</taxon>
        <taxon>Metazoa</taxon>
        <taxon>Chordata</taxon>
        <taxon>Craniata</taxon>
        <taxon>Vertebrata</taxon>
        <taxon>Euteleostomi</taxon>
        <taxon>Mammalia</taxon>
        <taxon>Eutheria</taxon>
        <taxon>Euarchontoglires</taxon>
        <taxon>Glires</taxon>
        <taxon>Rodentia</taxon>
        <taxon>Myomorpha</taxon>
        <taxon>Muroidea</taxon>
        <taxon>Muridae</taxon>
        <taxon>Murinae</taxon>
        <taxon>Apodemus</taxon>
    </lineage>
</organism>
<feature type="compositionally biased region" description="Polar residues" evidence="1">
    <location>
        <begin position="763"/>
        <end position="774"/>
    </location>
</feature>
<sequence length="774" mass="85336">MMRLLTAPMWLGLPKKYLLPEMKTTCKLGHVPHLPSMNRGSERQGHQQGLRRPPAFGGFLDFLTEGRVLDSLQTVVEQATECVATMKTEAGVPLVDIQDPVEVPSSRHRARGRPSIGTVHRHRARPTLCAGRPNNYPSCSSSMSDSHSSVTAGWLGSRSQDSDLGARGIGSLPPMRDKLLLEKNLKRLLRLENKGKVLNQPCSQRDSLLWDSLGSQASSQWTREQPLSWFSGLLGSSSVTPETSELGLGEQEMIFLRQELNREMKSLLNQPTSFNLPAYCPLREPHRTLDFLAEHRLFPALQSVVSQAVDKLSHACRHNGFPLFPVTSETTPVLPGNSDLLQPSSKASIPTDREARGEPCDSPTPASSPKSSRKKSRGRRDSPSNAVQMATRFRLKDRDSLCSPGCPGTHRLCRIAWLGTQKSACLCLLSAGIKGVRHSHSHCSCWHCCHHHPAGSEFLPRGQLYYGLTLKVSGHLNPPSSGADVIPSEHAALPACTSKPAQSPNKFSKRKPLPSISSVSSLSYVSNPWFEELTNFLVEQAVSLLVCKHKFEESLNKQLGFISFPITEVLMDIFLGFKKVKGTHIRLSSDINWTCLLRKLEEAELARQALRHASRSGASPRSASRVGTSQHSTEPSSMQPELTGDTAQGRSPESHLSLRPELPIRQLLSPRDPGTGQEQPPDMTLSESRPSMTPSARMGSKSKEVNMEEGEDSEEEEEEEEDEEEEEEEEEEDRGSEDETKALSDGEHTPPSPPSHELEDFMNTATVMSPSNSP</sequence>
<feature type="region of interest" description="Disordered" evidence="1">
    <location>
        <begin position="496"/>
        <end position="515"/>
    </location>
</feature>
<feature type="region of interest" description="Disordered" evidence="1">
    <location>
        <begin position="334"/>
        <end position="388"/>
    </location>
</feature>
<dbReference type="InterPro" id="IPR031532">
    <property type="entry name" value="DUF4702"/>
</dbReference>
<dbReference type="PANTHER" id="PTHR36861">
    <property type="entry name" value="COILED-COIL DOMAIN-CONTAINING PROTEIN 116"/>
    <property type="match status" value="1"/>
</dbReference>
<dbReference type="EMBL" id="BAAFST010000016">
    <property type="protein sequence ID" value="GAB1300053.1"/>
    <property type="molecule type" value="Genomic_DNA"/>
</dbReference>
<feature type="compositionally biased region" description="Low complexity" evidence="1">
    <location>
        <begin position="615"/>
        <end position="625"/>
    </location>
</feature>
<feature type="compositionally biased region" description="Acidic residues" evidence="1">
    <location>
        <begin position="707"/>
        <end position="736"/>
    </location>
</feature>
<proteinExistence type="predicted"/>
<comment type="caution">
    <text evidence="2">The sequence shown here is derived from an EMBL/GenBank/DDBJ whole genome shotgun (WGS) entry which is preliminary data.</text>
</comment>
<dbReference type="PANTHER" id="PTHR36861:SF1">
    <property type="entry name" value="COILED-COIL DOMAIN-CONTAINING PROTEIN 116"/>
    <property type="match status" value="1"/>
</dbReference>
<evidence type="ECO:0000313" key="2">
    <source>
        <dbReference type="EMBL" id="GAB1300053.1"/>
    </source>
</evidence>
<accession>A0ABQ0FLC3</accession>
<feature type="compositionally biased region" description="Polar residues" evidence="1">
    <location>
        <begin position="626"/>
        <end position="651"/>
    </location>
</feature>
<dbReference type="Pfam" id="PF15774">
    <property type="entry name" value="DUF4702"/>
    <property type="match status" value="1"/>
</dbReference>
<evidence type="ECO:0000256" key="1">
    <source>
        <dbReference type="SAM" id="MobiDB-lite"/>
    </source>
</evidence>
<gene>
    <name evidence="2" type="ORF">APTSU1_001529100</name>
</gene>
<feature type="region of interest" description="Disordered" evidence="1">
    <location>
        <begin position="611"/>
        <end position="774"/>
    </location>
</feature>
<protein>
    <submittedName>
        <fullName evidence="2">Coiled-coil domain-containing protein 116</fullName>
    </submittedName>
</protein>
<name>A0ABQ0FLC3_APOSI</name>
<evidence type="ECO:0000313" key="3">
    <source>
        <dbReference type="Proteomes" id="UP001623349"/>
    </source>
</evidence>